<keyword evidence="5" id="KW-0234">DNA repair</keyword>
<organism evidence="7 8">
    <name type="scientific">Massilia soli</name>
    <dbReference type="NCBI Taxonomy" id="2792854"/>
    <lineage>
        <taxon>Bacteria</taxon>
        <taxon>Pseudomonadati</taxon>
        <taxon>Pseudomonadota</taxon>
        <taxon>Betaproteobacteria</taxon>
        <taxon>Burkholderiales</taxon>
        <taxon>Oxalobacteraceae</taxon>
        <taxon>Telluria group</taxon>
        <taxon>Massilia</taxon>
    </lineage>
</organism>
<comment type="caution">
    <text evidence="7">The sequence shown here is derived from an EMBL/GenBank/DDBJ whole genome shotgun (WGS) entry which is preliminary data.</text>
</comment>
<sequence>MDVFDADFRSKLMSRIRGSGNLSTELRVIEIFRRLGIAGWRRKSNLIGRPDFVFHRERVVVFVDGCFWHGCPTCGKVSKSNIEYWTPKIIANKSRDLRVSRQLRKDGWAVIRVWECRLRNPIAFVSRLRRKLNR</sequence>
<gene>
    <name evidence="7" type="ORF">I4X03_004185</name>
</gene>
<dbReference type="SUPFAM" id="SSF52980">
    <property type="entry name" value="Restriction endonuclease-like"/>
    <property type="match status" value="1"/>
</dbReference>
<dbReference type="InterPro" id="IPR011335">
    <property type="entry name" value="Restrct_endonuc-II-like"/>
</dbReference>
<dbReference type="Gene3D" id="3.40.960.10">
    <property type="entry name" value="VSR Endonuclease"/>
    <property type="match status" value="1"/>
</dbReference>
<evidence type="ECO:0000313" key="8">
    <source>
        <dbReference type="Proteomes" id="UP000809349"/>
    </source>
</evidence>
<accession>A0ABS7SJS1</accession>
<proteinExistence type="inferred from homology"/>
<keyword evidence="4" id="KW-0378">Hydrolase</keyword>
<keyword evidence="8" id="KW-1185">Reference proteome</keyword>
<evidence type="ECO:0000313" key="7">
    <source>
        <dbReference type="EMBL" id="MBZ2206455.1"/>
    </source>
</evidence>
<dbReference type="Proteomes" id="UP000809349">
    <property type="component" value="Unassembled WGS sequence"/>
</dbReference>
<evidence type="ECO:0000256" key="4">
    <source>
        <dbReference type="ARBA" id="ARBA00022801"/>
    </source>
</evidence>
<dbReference type="RefSeq" id="WP_223466015.1">
    <property type="nucleotide sequence ID" value="NZ_JAFBIL020000001.1"/>
</dbReference>
<keyword evidence="3" id="KW-0227">DNA damage</keyword>
<comment type="similarity">
    <text evidence="6">Belongs to the Vsr family.</text>
</comment>
<protein>
    <submittedName>
        <fullName evidence="7">Very short patch repair endonuclease</fullName>
    </submittedName>
</protein>
<evidence type="ECO:0000256" key="6">
    <source>
        <dbReference type="ARBA" id="ARBA00029466"/>
    </source>
</evidence>
<dbReference type="Pfam" id="PF03852">
    <property type="entry name" value="Vsr"/>
    <property type="match status" value="1"/>
</dbReference>
<dbReference type="CDD" id="cd00221">
    <property type="entry name" value="Vsr"/>
    <property type="match status" value="1"/>
</dbReference>
<dbReference type="EMBL" id="JAFBIL020000001">
    <property type="protein sequence ID" value="MBZ2206455.1"/>
    <property type="molecule type" value="Genomic_DNA"/>
</dbReference>
<name>A0ABS7SJS1_9BURK</name>
<dbReference type="GO" id="GO:0004519">
    <property type="term" value="F:endonuclease activity"/>
    <property type="evidence" value="ECO:0007669"/>
    <property type="project" value="UniProtKB-KW"/>
</dbReference>
<dbReference type="NCBIfam" id="TIGR00632">
    <property type="entry name" value="vsr"/>
    <property type="match status" value="1"/>
</dbReference>
<evidence type="ECO:0000256" key="3">
    <source>
        <dbReference type="ARBA" id="ARBA00022763"/>
    </source>
</evidence>
<dbReference type="InterPro" id="IPR004603">
    <property type="entry name" value="DNA_mismatch_endonuc_vsr"/>
</dbReference>
<keyword evidence="2 7" id="KW-0255">Endonuclease</keyword>
<keyword evidence="1" id="KW-0540">Nuclease</keyword>
<evidence type="ECO:0000256" key="2">
    <source>
        <dbReference type="ARBA" id="ARBA00022759"/>
    </source>
</evidence>
<evidence type="ECO:0000256" key="1">
    <source>
        <dbReference type="ARBA" id="ARBA00022722"/>
    </source>
</evidence>
<evidence type="ECO:0000256" key="5">
    <source>
        <dbReference type="ARBA" id="ARBA00023204"/>
    </source>
</evidence>
<reference evidence="7 8" key="1">
    <citation type="submission" date="2021-08" db="EMBL/GenBank/DDBJ databases">
        <title>Massilia sp. R798.</title>
        <authorList>
            <person name="Baek J.H."/>
            <person name="Jung H.S."/>
            <person name="Kim K.R."/>
            <person name="Jeon C.O."/>
        </authorList>
    </citation>
    <scope>NUCLEOTIDE SEQUENCE [LARGE SCALE GENOMIC DNA]</scope>
    <source>
        <strain evidence="7 8">R798</strain>
    </source>
</reference>